<evidence type="ECO:0000313" key="1">
    <source>
        <dbReference type="EMBL" id="MDD0816777.1"/>
    </source>
</evidence>
<reference evidence="1 2" key="1">
    <citation type="submission" date="2023-02" db="EMBL/GenBank/DDBJ databases">
        <title>Bacterial whole genome sequence for Curvibacter sp. HBC28.</title>
        <authorList>
            <person name="Le V."/>
            <person name="Ko S.-R."/>
            <person name="Ahn C.-Y."/>
            <person name="Oh H.-M."/>
        </authorList>
    </citation>
    <scope>NUCLEOTIDE SEQUENCE [LARGE SCALE GENOMIC DNA]</scope>
    <source>
        <strain evidence="1 2">HBC28</strain>
    </source>
</reference>
<evidence type="ECO:0000313" key="2">
    <source>
        <dbReference type="Proteomes" id="UP001528672"/>
    </source>
</evidence>
<dbReference type="Proteomes" id="UP001528672">
    <property type="component" value="Unassembled WGS sequence"/>
</dbReference>
<proteinExistence type="predicted"/>
<name>A0ABT5MJL9_9BURK</name>
<dbReference type="EMBL" id="JAQSIO010000009">
    <property type="protein sequence ID" value="MDD0816777.1"/>
    <property type="molecule type" value="Genomic_DNA"/>
</dbReference>
<gene>
    <name evidence="1" type="ORF">PSQ39_19240</name>
</gene>
<comment type="caution">
    <text evidence="1">The sequence shown here is derived from an EMBL/GenBank/DDBJ whole genome shotgun (WGS) entry which is preliminary data.</text>
</comment>
<dbReference type="InterPro" id="IPR021333">
    <property type="entry name" value="DUF2946"/>
</dbReference>
<protein>
    <recommendedName>
        <fullName evidence="3">DUF2946 domain-containing protein</fullName>
    </recommendedName>
</protein>
<dbReference type="RefSeq" id="WP_273928834.1">
    <property type="nucleotide sequence ID" value="NZ_JAQSIO010000009.1"/>
</dbReference>
<sequence>MRRLWMIRFAWLLCLASLGTAVLPLAHDLSHRHGLPVLLGAVAHSAEADSGSQVDAHAPSEGEAEICLVCAHLCSQHLSLPQAPNLPALCLPSAAPPPLAASPAPTLQTAWLRPAPRAPPTSFSL</sequence>
<evidence type="ECO:0008006" key="3">
    <source>
        <dbReference type="Google" id="ProtNLM"/>
    </source>
</evidence>
<dbReference type="Pfam" id="PF11162">
    <property type="entry name" value="DUF2946"/>
    <property type="match status" value="1"/>
</dbReference>
<organism evidence="1 2">
    <name type="scientific">Curvibacter microcysteis</name>
    <dbReference type="NCBI Taxonomy" id="3026419"/>
    <lineage>
        <taxon>Bacteria</taxon>
        <taxon>Pseudomonadati</taxon>
        <taxon>Pseudomonadota</taxon>
        <taxon>Betaproteobacteria</taxon>
        <taxon>Burkholderiales</taxon>
        <taxon>Comamonadaceae</taxon>
        <taxon>Curvibacter</taxon>
    </lineage>
</organism>
<keyword evidence="2" id="KW-1185">Reference proteome</keyword>
<accession>A0ABT5MJL9</accession>